<dbReference type="GO" id="GO:0005856">
    <property type="term" value="C:cytoskeleton"/>
    <property type="evidence" value="ECO:0007669"/>
    <property type="project" value="TreeGrafter"/>
</dbReference>
<feature type="domain" description="Class II aldolase/adducin N-terminal" evidence="4">
    <location>
        <begin position="130"/>
        <end position="333"/>
    </location>
</feature>
<dbReference type="GO" id="GO:0005886">
    <property type="term" value="C:plasma membrane"/>
    <property type="evidence" value="ECO:0007669"/>
    <property type="project" value="UniProtKB-SubCell"/>
</dbReference>
<comment type="caution">
    <text evidence="5">The sequence shown here is derived from an EMBL/GenBank/DDBJ whole genome shotgun (WGS) entry which is preliminary data.</text>
</comment>
<evidence type="ECO:0000256" key="2">
    <source>
        <dbReference type="SAM" id="Coils"/>
    </source>
</evidence>
<proteinExistence type="inferred from homology"/>
<feature type="region of interest" description="Disordered" evidence="3">
    <location>
        <begin position="586"/>
        <end position="610"/>
    </location>
</feature>
<feature type="region of interest" description="Disordered" evidence="3">
    <location>
        <begin position="941"/>
        <end position="1014"/>
    </location>
</feature>
<feature type="compositionally biased region" description="Basic and acidic residues" evidence="3">
    <location>
        <begin position="976"/>
        <end position="993"/>
    </location>
</feature>
<dbReference type="SUPFAM" id="SSF53639">
    <property type="entry name" value="AraD/HMP-PK domain-like"/>
    <property type="match status" value="1"/>
</dbReference>
<organism evidence="5 6">
    <name type="scientific">Fasciolopsis buskii</name>
    <dbReference type="NCBI Taxonomy" id="27845"/>
    <lineage>
        <taxon>Eukaryota</taxon>
        <taxon>Metazoa</taxon>
        <taxon>Spiralia</taxon>
        <taxon>Lophotrochozoa</taxon>
        <taxon>Platyhelminthes</taxon>
        <taxon>Trematoda</taxon>
        <taxon>Digenea</taxon>
        <taxon>Plagiorchiida</taxon>
        <taxon>Echinostomata</taxon>
        <taxon>Echinostomatoidea</taxon>
        <taxon>Fasciolidae</taxon>
        <taxon>Fasciolopsis</taxon>
    </lineage>
</organism>
<dbReference type="InterPro" id="IPR001303">
    <property type="entry name" value="Aldolase_II/adducin_N"/>
</dbReference>
<evidence type="ECO:0000313" key="6">
    <source>
        <dbReference type="Proteomes" id="UP000728185"/>
    </source>
</evidence>
<comment type="similarity">
    <text evidence="1">Belongs to the aldolase class II family. Adducin subfamily.</text>
</comment>
<dbReference type="OrthoDB" id="3238794at2759"/>
<dbReference type="Gene3D" id="3.40.225.10">
    <property type="entry name" value="Class II aldolase/adducin N-terminal domain"/>
    <property type="match status" value="1"/>
</dbReference>
<dbReference type="PANTHER" id="PTHR10672">
    <property type="entry name" value="ADDUCIN"/>
    <property type="match status" value="1"/>
</dbReference>
<evidence type="ECO:0000313" key="5">
    <source>
        <dbReference type="EMBL" id="KAA0184717.1"/>
    </source>
</evidence>
<dbReference type="PANTHER" id="PTHR10672:SF3">
    <property type="entry name" value="PROTEIN HU-LI TAI SHAO"/>
    <property type="match status" value="1"/>
</dbReference>
<dbReference type="InterPro" id="IPR051017">
    <property type="entry name" value="Aldolase-II_Adducin_sf"/>
</dbReference>
<evidence type="ECO:0000256" key="1">
    <source>
        <dbReference type="ARBA" id="ARBA00006274"/>
    </source>
</evidence>
<dbReference type="Pfam" id="PF00596">
    <property type="entry name" value="Aldolase_II"/>
    <property type="match status" value="1"/>
</dbReference>
<dbReference type="GO" id="GO:0014069">
    <property type="term" value="C:postsynaptic density"/>
    <property type="evidence" value="ECO:0007669"/>
    <property type="project" value="TreeGrafter"/>
</dbReference>
<dbReference type="GO" id="GO:0051015">
    <property type="term" value="F:actin filament binding"/>
    <property type="evidence" value="ECO:0007669"/>
    <property type="project" value="TreeGrafter"/>
</dbReference>
<sequence length="1014" mass="111575">MAVAVGNGLPADKFVDDIDVNDPEYIKELLRPPAIKEDVKLMQERARVSLILRSPYFRRELEKIVASQMKSGCLNANLVALKQIIEYLTPQTKLGSSAFTKSATMPVVPINDVKSYQPATYQKGERLVRCKLASVYRLVDIFGWNRGISNHITARVTRDGDEYLINPLGLLYHEITASSLSKVTLNGTITDPGTIGLGIDKQGWMLHAAVHEARPDVRCIIHLNTPATVAVSCTKTGLLPISQEAMIIGETALYDPSTIAANYAQGSSEEDAATRRERRFAEERAAIAAILAEKSTDCMLLMIRNHGLLALGQSIEEAWFVAFNATLACESQLRLASIGEDELVLPPKEAQQAAHYVGRTPLAVQLRPGESAGSSGWRRGELEFEALMRRLDVAGYRTGHVYRLGQIRQTGTAASTLQRPLADIPDGVAVTEPMTPRDAAALVRKTASLGRGLRGLRDVEIPPATSSFATAFYEDETSRAIAAAEAKAKSLSLSRTHWLNTPNTYLRRDIEEIGTANPKMIAHWTEYTDEQKRRTCGVAVAIDNPNQFAPQGEDPNEFRQQQKKVKERYYKDIKTAGPTSRILEGLDLEDDDVTDKGPSTSPRAMSPRGTLLRLDPANPPVVEPGHVVVVGAASKGIISRDQRHNAGVYQSVYSPNPFDRVTDDDLERYRENMERKAKGLPSLEEEEAAARIEEARRAAEVARQAMEAAAREVKPESQKSRLRLVGVFREPSGLAAFDQSTTLADVPTSILCSTSTFAGLTETDRLLSTSHSAYSSRLGLEKAHDSDSSQAAINLSLCSQNEPQENAEDCDAVAKYDQTQCSNSTSRGVLLRRHSATRCWYWPQKLSVLSTPFSLLTSPKDHELSESVHMTEERVVLGSRFLKRHKTITGISMTNRDVHTEVKPPSIGCAVSTTAVPLQFDESQPMFWRSRGVVHFRHSVNSTVSPCGSADKDPITTSAEGDASHLGQSCTSGAEASHDDTEKETQKDEEGEKKKKRRFKMPSFARKSKPKSKK</sequence>
<feature type="compositionally biased region" description="Basic residues" evidence="3">
    <location>
        <begin position="994"/>
        <end position="1014"/>
    </location>
</feature>
<dbReference type="EMBL" id="LUCM01010957">
    <property type="protein sequence ID" value="KAA0184717.1"/>
    <property type="molecule type" value="Genomic_DNA"/>
</dbReference>
<name>A0A8E0RJS2_9TREM</name>
<dbReference type="AlphaFoldDB" id="A0A8E0RJS2"/>
<dbReference type="Proteomes" id="UP000728185">
    <property type="component" value="Unassembled WGS sequence"/>
</dbReference>
<gene>
    <name evidence="5" type="ORF">FBUS_00700</name>
</gene>
<evidence type="ECO:0000256" key="3">
    <source>
        <dbReference type="SAM" id="MobiDB-lite"/>
    </source>
</evidence>
<keyword evidence="6" id="KW-1185">Reference proteome</keyword>
<keyword evidence="2" id="KW-0175">Coiled coil</keyword>
<accession>A0A8E0RJS2</accession>
<evidence type="ECO:0000259" key="4">
    <source>
        <dbReference type="SMART" id="SM01007"/>
    </source>
</evidence>
<dbReference type="InterPro" id="IPR036409">
    <property type="entry name" value="Aldolase_II/adducin_N_sf"/>
</dbReference>
<reference evidence="5" key="1">
    <citation type="submission" date="2019-05" db="EMBL/GenBank/DDBJ databases">
        <title>Annotation for the trematode Fasciolopsis buski.</title>
        <authorList>
            <person name="Choi Y.-J."/>
        </authorList>
    </citation>
    <scope>NUCLEOTIDE SEQUENCE</scope>
    <source>
        <strain evidence="5">HT</strain>
        <tissue evidence="5">Whole worm</tissue>
    </source>
</reference>
<dbReference type="SMART" id="SM01007">
    <property type="entry name" value="Aldolase_II"/>
    <property type="match status" value="1"/>
</dbReference>
<feature type="coiled-coil region" evidence="2">
    <location>
        <begin position="666"/>
        <end position="712"/>
    </location>
</feature>
<protein>
    <submittedName>
        <fullName evidence="5">Protein hu-li tai shao</fullName>
    </submittedName>
</protein>